<dbReference type="CDD" id="cd00158">
    <property type="entry name" value="RHOD"/>
    <property type="match status" value="1"/>
</dbReference>
<protein>
    <recommendedName>
        <fullName evidence="2">Rhodanese domain-containing protein</fullName>
    </recommendedName>
</protein>
<dbReference type="InterPro" id="IPR001763">
    <property type="entry name" value="Rhodanese-like_dom"/>
</dbReference>
<evidence type="ECO:0000259" key="2">
    <source>
        <dbReference type="PROSITE" id="PS50206"/>
    </source>
</evidence>
<dbReference type="Gene3D" id="3.40.250.10">
    <property type="entry name" value="Rhodanese-like domain"/>
    <property type="match status" value="1"/>
</dbReference>
<organism evidence="3 4">
    <name type="scientific">Sutterella wadsworthensis HGA0223</name>
    <dbReference type="NCBI Taxonomy" id="1203554"/>
    <lineage>
        <taxon>Bacteria</taxon>
        <taxon>Pseudomonadati</taxon>
        <taxon>Pseudomonadota</taxon>
        <taxon>Betaproteobacteria</taxon>
        <taxon>Burkholderiales</taxon>
        <taxon>Sutterellaceae</taxon>
        <taxon>Sutterella</taxon>
    </lineage>
</organism>
<dbReference type="PROSITE" id="PS50206">
    <property type="entry name" value="RHODANESE_3"/>
    <property type="match status" value="1"/>
</dbReference>
<accession>S3CDZ7</accession>
<reference evidence="3 4" key="1">
    <citation type="submission" date="2013-04" db="EMBL/GenBank/DDBJ databases">
        <title>The Genome Sequence of Sutterella wadsworthensis HGA0223.</title>
        <authorList>
            <consortium name="The Broad Institute Genomics Platform"/>
            <person name="Earl A."/>
            <person name="Ward D."/>
            <person name="Feldgarden M."/>
            <person name="Gevers D."/>
            <person name="Schmidt T.M."/>
            <person name="Dover J."/>
            <person name="Dai D."/>
            <person name="Walker B."/>
            <person name="Young S."/>
            <person name="Zeng Q."/>
            <person name="Gargeya S."/>
            <person name="Fitzgerald M."/>
            <person name="Haas B."/>
            <person name="Abouelleil A."/>
            <person name="Allen A.W."/>
            <person name="Alvarado L."/>
            <person name="Arachchi H.M."/>
            <person name="Berlin A.M."/>
            <person name="Chapman S.B."/>
            <person name="Gainer-Dewar J."/>
            <person name="Goldberg J."/>
            <person name="Griggs A."/>
            <person name="Gujja S."/>
            <person name="Hansen M."/>
            <person name="Howarth C."/>
            <person name="Imamovic A."/>
            <person name="Ireland A."/>
            <person name="Larimer J."/>
            <person name="McCowan C."/>
            <person name="Murphy C."/>
            <person name="Pearson M."/>
            <person name="Poon T.W."/>
            <person name="Priest M."/>
            <person name="Roberts A."/>
            <person name="Saif S."/>
            <person name="Shea T."/>
            <person name="Sisk P."/>
            <person name="Sykes S."/>
            <person name="Wortman J."/>
            <person name="Nusbaum C."/>
            <person name="Birren B."/>
        </authorList>
    </citation>
    <scope>NUCLEOTIDE SEQUENCE [LARGE SCALE GENOMIC DNA]</scope>
    <source>
        <strain evidence="3 4">HGA0223</strain>
    </source>
</reference>
<dbReference type="SUPFAM" id="SSF52821">
    <property type="entry name" value="Rhodanese/Cell cycle control phosphatase"/>
    <property type="match status" value="1"/>
</dbReference>
<dbReference type="HOGENOM" id="CLU_136831_0_0_4"/>
<keyword evidence="1" id="KW-0732">Signal</keyword>
<dbReference type="Pfam" id="PF00581">
    <property type="entry name" value="Rhodanese"/>
    <property type="match status" value="1"/>
</dbReference>
<keyword evidence="4" id="KW-1185">Reference proteome</keyword>
<dbReference type="RefSeq" id="WP_016474671.1">
    <property type="nucleotide sequence ID" value="NZ_KE150480.1"/>
</dbReference>
<dbReference type="AlphaFoldDB" id="S3CDZ7"/>
<comment type="caution">
    <text evidence="3">The sequence shown here is derived from an EMBL/GenBank/DDBJ whole genome shotgun (WGS) entry which is preliminary data.</text>
</comment>
<sequence length="165" mass="18280">MQKKSFAAFSTALAAVLMISTGSPAYAADAADGSKMTVQQMRQPIPLSLNKVSKVLGQPDVYVYDCNPEDIYEKSHLKGSIHANKADWMNLLPKDKKNSFVILYCINRMCTVSFEAALEAINAGYENVYVMPDGIQGWVSNGYPFEGTSWKPYESKAPVLLQRKD</sequence>
<proteinExistence type="predicted"/>
<feature type="chain" id="PRO_5004507114" description="Rhodanese domain-containing protein" evidence="1">
    <location>
        <begin position="28"/>
        <end position="165"/>
    </location>
</feature>
<gene>
    <name evidence="3" type="ORF">HMPREF1476_01461</name>
</gene>
<name>S3CDZ7_9BURK</name>
<feature type="domain" description="Rhodanese" evidence="2">
    <location>
        <begin position="57"/>
        <end position="147"/>
    </location>
</feature>
<dbReference type="GeneID" id="64060744"/>
<dbReference type="EMBL" id="ATCF01000021">
    <property type="protein sequence ID" value="EPD98719.1"/>
    <property type="molecule type" value="Genomic_DNA"/>
</dbReference>
<evidence type="ECO:0000313" key="3">
    <source>
        <dbReference type="EMBL" id="EPD98719.1"/>
    </source>
</evidence>
<dbReference type="STRING" id="1203554.HMPREF1476_01461"/>
<dbReference type="Proteomes" id="UP000014400">
    <property type="component" value="Unassembled WGS sequence"/>
</dbReference>
<dbReference type="eggNOG" id="COG0607">
    <property type="taxonomic scope" value="Bacteria"/>
</dbReference>
<evidence type="ECO:0000313" key="4">
    <source>
        <dbReference type="Proteomes" id="UP000014400"/>
    </source>
</evidence>
<evidence type="ECO:0000256" key="1">
    <source>
        <dbReference type="SAM" id="SignalP"/>
    </source>
</evidence>
<feature type="signal peptide" evidence="1">
    <location>
        <begin position="1"/>
        <end position="27"/>
    </location>
</feature>
<dbReference type="PATRIC" id="fig|1203554.3.peg.1534"/>
<dbReference type="SMART" id="SM00450">
    <property type="entry name" value="RHOD"/>
    <property type="match status" value="1"/>
</dbReference>
<dbReference type="InterPro" id="IPR036873">
    <property type="entry name" value="Rhodanese-like_dom_sf"/>
</dbReference>